<dbReference type="Proteomes" id="UP001519343">
    <property type="component" value="Unassembled WGS sequence"/>
</dbReference>
<gene>
    <name evidence="1" type="ORF">J2Z37_004906</name>
</gene>
<keyword evidence="2" id="KW-1185">Reference proteome</keyword>
<accession>A0ABS4GXB3</accession>
<name>A0ABS4GXB3_9BACL</name>
<sequence length="123" mass="13939">MNKLLEIYNIKPKTELPVNTQSGIDGQTAKVIDSVEDPYDKKAKQSGWFILINGEAYMKQVSVGSIVFIEKQMKGWNAWRETWGKDDPRSQSVKTLVSGGSFESALTKANEYTSYFNKPKRVK</sequence>
<reference evidence="1 2" key="1">
    <citation type="submission" date="2021-03" db="EMBL/GenBank/DDBJ databases">
        <title>Genomic Encyclopedia of Type Strains, Phase IV (KMG-IV): sequencing the most valuable type-strain genomes for metagenomic binning, comparative biology and taxonomic classification.</title>
        <authorList>
            <person name="Goeker M."/>
        </authorList>
    </citation>
    <scope>NUCLEOTIDE SEQUENCE [LARGE SCALE GENOMIC DNA]</scope>
    <source>
        <strain evidence="1 2">DSM 24738</strain>
    </source>
</reference>
<comment type="caution">
    <text evidence="1">The sequence shown here is derived from an EMBL/GenBank/DDBJ whole genome shotgun (WGS) entry which is preliminary data.</text>
</comment>
<dbReference type="RefSeq" id="WP_209812860.1">
    <property type="nucleotide sequence ID" value="NZ_JAGGKT010000030.1"/>
</dbReference>
<evidence type="ECO:0000313" key="2">
    <source>
        <dbReference type="Proteomes" id="UP001519343"/>
    </source>
</evidence>
<dbReference type="EMBL" id="JAGGKT010000030">
    <property type="protein sequence ID" value="MBP1934886.1"/>
    <property type="molecule type" value="Genomic_DNA"/>
</dbReference>
<evidence type="ECO:0000313" key="1">
    <source>
        <dbReference type="EMBL" id="MBP1934886.1"/>
    </source>
</evidence>
<organism evidence="1 2">
    <name type="scientific">Ammoniphilus resinae</name>
    <dbReference type="NCBI Taxonomy" id="861532"/>
    <lineage>
        <taxon>Bacteria</taxon>
        <taxon>Bacillati</taxon>
        <taxon>Bacillota</taxon>
        <taxon>Bacilli</taxon>
        <taxon>Bacillales</taxon>
        <taxon>Paenibacillaceae</taxon>
        <taxon>Aneurinibacillus group</taxon>
        <taxon>Ammoniphilus</taxon>
    </lineage>
</organism>
<protein>
    <submittedName>
        <fullName evidence="1">Uncharacterized protein</fullName>
    </submittedName>
</protein>
<proteinExistence type="predicted"/>